<comment type="caution">
    <text evidence="2">The sequence shown here is derived from an EMBL/GenBank/DDBJ whole genome shotgun (WGS) entry which is preliminary data.</text>
</comment>
<evidence type="ECO:0000313" key="3">
    <source>
        <dbReference type="Proteomes" id="UP000663859"/>
    </source>
</evidence>
<evidence type="ECO:0000313" key="2">
    <source>
        <dbReference type="EMBL" id="CAF0699244.1"/>
    </source>
</evidence>
<keyword evidence="3" id="KW-1185">Reference proteome</keyword>
<proteinExistence type="predicted"/>
<evidence type="ECO:0000256" key="1">
    <source>
        <dbReference type="SAM" id="MobiDB-lite"/>
    </source>
</evidence>
<feature type="region of interest" description="Disordered" evidence="1">
    <location>
        <begin position="1"/>
        <end position="42"/>
    </location>
</feature>
<dbReference type="Proteomes" id="UP000663859">
    <property type="component" value="Unassembled WGS sequence"/>
</dbReference>
<dbReference type="RefSeq" id="WP_174582133.1">
    <property type="nucleotide sequence ID" value="NZ_CAJNOB010000023.1"/>
</dbReference>
<gene>
    <name evidence="2" type="ORF">MPNT_30172</name>
</gene>
<name>A0A8J2BQM1_9BACT</name>
<accession>A0A8J2BQM1</accession>
<organism evidence="2 3">
    <name type="scientific">Candidatus Methylacidithermus pantelleriae</name>
    <dbReference type="NCBI Taxonomy" id="2744239"/>
    <lineage>
        <taxon>Bacteria</taxon>
        <taxon>Pseudomonadati</taxon>
        <taxon>Verrucomicrobiota</taxon>
        <taxon>Methylacidiphilae</taxon>
        <taxon>Methylacidiphilales</taxon>
        <taxon>Methylacidiphilaceae</taxon>
        <taxon>Candidatus Methylacidithermus</taxon>
    </lineage>
</organism>
<sequence length="77" mass="8467">MEENQHASHADGKRDWQAEWGSQFSMLGSKDEPPATRPAESQYPRTGAYRLCGCGLPAGWESPSGYLVCEGVRFAYG</sequence>
<dbReference type="AlphaFoldDB" id="A0A8J2BQM1"/>
<protein>
    <submittedName>
        <fullName evidence="2">Uncharacterized protein</fullName>
    </submittedName>
</protein>
<dbReference type="EMBL" id="CAJNOB010000023">
    <property type="protein sequence ID" value="CAF0699244.1"/>
    <property type="molecule type" value="Genomic_DNA"/>
</dbReference>
<feature type="compositionally biased region" description="Basic and acidic residues" evidence="1">
    <location>
        <begin position="1"/>
        <end position="17"/>
    </location>
</feature>
<reference evidence="2" key="1">
    <citation type="submission" date="2021-02" db="EMBL/GenBank/DDBJ databases">
        <authorList>
            <person name="Cremers G."/>
            <person name="Picone N."/>
        </authorList>
    </citation>
    <scope>NUCLEOTIDE SEQUENCE</scope>
    <source>
        <strain evidence="2">PQ17</strain>
    </source>
</reference>